<accession>A0A8T0TBF7</accession>
<evidence type="ECO:0000313" key="3">
    <source>
        <dbReference type="Proteomes" id="UP000823388"/>
    </source>
</evidence>
<comment type="caution">
    <text evidence="2">The sequence shown here is derived from an EMBL/GenBank/DDBJ whole genome shotgun (WGS) entry which is preliminary data.</text>
</comment>
<name>A0A8T0TBF7_PANVG</name>
<gene>
    <name evidence="2" type="ORF">PVAP13_4NG075219</name>
</gene>
<evidence type="ECO:0000256" key="1">
    <source>
        <dbReference type="SAM" id="MobiDB-lite"/>
    </source>
</evidence>
<dbReference type="AlphaFoldDB" id="A0A8T0TBF7"/>
<dbReference type="EMBL" id="CM029044">
    <property type="protein sequence ID" value="KAG2605419.1"/>
    <property type="molecule type" value="Genomic_DNA"/>
</dbReference>
<reference evidence="2" key="1">
    <citation type="submission" date="2020-05" db="EMBL/GenBank/DDBJ databases">
        <title>WGS assembly of Panicum virgatum.</title>
        <authorList>
            <person name="Lovell J.T."/>
            <person name="Jenkins J."/>
            <person name="Shu S."/>
            <person name="Juenger T.E."/>
            <person name="Schmutz J."/>
        </authorList>
    </citation>
    <scope>NUCLEOTIDE SEQUENCE</scope>
    <source>
        <strain evidence="2">AP13</strain>
    </source>
</reference>
<proteinExistence type="predicted"/>
<feature type="region of interest" description="Disordered" evidence="1">
    <location>
        <begin position="1"/>
        <end position="23"/>
    </location>
</feature>
<protein>
    <submittedName>
        <fullName evidence="2">Uncharacterized protein</fullName>
    </submittedName>
</protein>
<organism evidence="2 3">
    <name type="scientific">Panicum virgatum</name>
    <name type="common">Blackwell switchgrass</name>
    <dbReference type="NCBI Taxonomy" id="38727"/>
    <lineage>
        <taxon>Eukaryota</taxon>
        <taxon>Viridiplantae</taxon>
        <taxon>Streptophyta</taxon>
        <taxon>Embryophyta</taxon>
        <taxon>Tracheophyta</taxon>
        <taxon>Spermatophyta</taxon>
        <taxon>Magnoliopsida</taxon>
        <taxon>Liliopsida</taxon>
        <taxon>Poales</taxon>
        <taxon>Poaceae</taxon>
        <taxon>PACMAD clade</taxon>
        <taxon>Panicoideae</taxon>
        <taxon>Panicodae</taxon>
        <taxon>Paniceae</taxon>
        <taxon>Panicinae</taxon>
        <taxon>Panicum</taxon>
        <taxon>Panicum sect. Hiantes</taxon>
    </lineage>
</organism>
<keyword evidence="3" id="KW-1185">Reference proteome</keyword>
<sequence>MAPSPSPPRSLRAPGFPPLRSPPVVAVDSRRKKEGLLPAHMKACHLRSFLYFLPVSC</sequence>
<dbReference type="Proteomes" id="UP000823388">
    <property type="component" value="Chromosome 4N"/>
</dbReference>
<evidence type="ECO:0000313" key="2">
    <source>
        <dbReference type="EMBL" id="KAG2605419.1"/>
    </source>
</evidence>